<gene>
    <name evidence="2" type="ORF">ACFPGP_20540</name>
</gene>
<dbReference type="RefSeq" id="WP_378592963.1">
    <property type="nucleotide sequence ID" value="NZ_JBHSKD010000027.1"/>
</dbReference>
<evidence type="ECO:0000313" key="2">
    <source>
        <dbReference type="EMBL" id="MFC5179084.1"/>
    </source>
</evidence>
<dbReference type="EMBL" id="JBHSKD010000027">
    <property type="protein sequence ID" value="MFC5179084.1"/>
    <property type="molecule type" value="Genomic_DNA"/>
</dbReference>
<feature type="compositionally biased region" description="Basic and acidic residues" evidence="1">
    <location>
        <begin position="20"/>
        <end position="39"/>
    </location>
</feature>
<proteinExistence type="predicted"/>
<evidence type="ECO:0000256" key="1">
    <source>
        <dbReference type="SAM" id="MobiDB-lite"/>
    </source>
</evidence>
<reference evidence="3" key="1">
    <citation type="journal article" date="2019" name="Int. J. Syst. Evol. Microbiol.">
        <title>The Global Catalogue of Microorganisms (GCM) 10K type strain sequencing project: providing services to taxonomists for standard genome sequencing and annotation.</title>
        <authorList>
            <consortium name="The Broad Institute Genomics Platform"/>
            <consortium name="The Broad Institute Genome Sequencing Center for Infectious Disease"/>
            <person name="Wu L."/>
            <person name="Ma J."/>
        </authorList>
    </citation>
    <scope>NUCLEOTIDE SEQUENCE [LARGE SCALE GENOMIC DNA]</scope>
    <source>
        <strain evidence="3">DFY41</strain>
    </source>
</reference>
<dbReference type="Proteomes" id="UP001596087">
    <property type="component" value="Unassembled WGS sequence"/>
</dbReference>
<organism evidence="2 3">
    <name type="scientific">Nocardioides taihuensis</name>
    <dbReference type="NCBI Taxonomy" id="1835606"/>
    <lineage>
        <taxon>Bacteria</taxon>
        <taxon>Bacillati</taxon>
        <taxon>Actinomycetota</taxon>
        <taxon>Actinomycetes</taxon>
        <taxon>Propionibacteriales</taxon>
        <taxon>Nocardioidaceae</taxon>
        <taxon>Nocardioides</taxon>
    </lineage>
</organism>
<protein>
    <submittedName>
        <fullName evidence="2">Uncharacterized protein</fullName>
    </submittedName>
</protein>
<accession>A0ABW0BNW2</accession>
<name>A0ABW0BNW2_9ACTN</name>
<comment type="caution">
    <text evidence="2">The sequence shown here is derived from an EMBL/GenBank/DDBJ whole genome shotgun (WGS) entry which is preliminary data.</text>
</comment>
<keyword evidence="3" id="KW-1185">Reference proteome</keyword>
<feature type="region of interest" description="Disordered" evidence="1">
    <location>
        <begin position="1"/>
        <end position="60"/>
    </location>
</feature>
<evidence type="ECO:0000313" key="3">
    <source>
        <dbReference type="Proteomes" id="UP001596087"/>
    </source>
</evidence>
<sequence>MISFRLVTDQRPDAGSGSGEPREPRTDGHTADRAGHELWPEPVGPQAAQPPLPRYHRLGD</sequence>